<dbReference type="RefSeq" id="WP_046487709.1">
    <property type="nucleotide sequence ID" value="NZ_LN827929.1"/>
</dbReference>
<feature type="transmembrane region" description="Helical" evidence="5">
    <location>
        <begin position="20"/>
        <end position="40"/>
    </location>
</feature>
<evidence type="ECO:0000313" key="7">
    <source>
        <dbReference type="Proteomes" id="UP000064007"/>
    </source>
</evidence>
<reference evidence="7" key="1">
    <citation type="submission" date="2014-12" db="EMBL/GenBank/DDBJ databases">
        <authorList>
            <person name="Salcher M.M."/>
        </authorList>
    </citation>
    <scope>NUCLEOTIDE SEQUENCE [LARGE SCALE GENOMIC DNA]</scope>
    <source>
        <strain evidence="7">MMS-10A-171</strain>
    </source>
</reference>
<dbReference type="Proteomes" id="UP000064007">
    <property type="component" value="Chromosome 1"/>
</dbReference>
<evidence type="ECO:0000313" key="6">
    <source>
        <dbReference type="EMBL" id="CEZ19446.1"/>
    </source>
</evidence>
<dbReference type="AlphaFoldDB" id="A0A0D6EVC5"/>
<feature type="transmembrane region" description="Helical" evidence="5">
    <location>
        <begin position="119"/>
        <end position="140"/>
    </location>
</feature>
<evidence type="ECO:0000256" key="5">
    <source>
        <dbReference type="SAM" id="Phobius"/>
    </source>
</evidence>
<dbReference type="Pfam" id="PF07681">
    <property type="entry name" value="DoxX"/>
    <property type="match status" value="1"/>
</dbReference>
<dbReference type="EMBL" id="LN827929">
    <property type="protein sequence ID" value="CEZ19446.1"/>
    <property type="molecule type" value="Genomic_DNA"/>
</dbReference>
<accession>A0A0D6EVC5</accession>
<sequence length="154" mass="17118">MSRILKNYWKILPDFYWSSILLRVPLATLFITSGLSKLPYHAADGMALGMPALVWLLVIVSEIGSGVGLMIGGLTTLPRIRDNALLAGLGDMLTRFSGIVMCCVITGIIWTVLKPDNLWRFITTDYLHFSLWVGGLYFALRGNWAVRATQLNSN</sequence>
<evidence type="ECO:0000256" key="2">
    <source>
        <dbReference type="ARBA" id="ARBA00022692"/>
    </source>
</evidence>
<comment type="subcellular location">
    <subcellularLocation>
        <location evidence="1">Membrane</location>
        <topology evidence="1">Multi-pass membrane protein</topology>
    </subcellularLocation>
</comment>
<keyword evidence="4 5" id="KW-0472">Membrane</keyword>
<organism evidence="6 7">
    <name type="scientific">Candidatus Methylopumilus planktonicus</name>
    <dbReference type="NCBI Taxonomy" id="1581557"/>
    <lineage>
        <taxon>Bacteria</taxon>
        <taxon>Pseudomonadati</taxon>
        <taxon>Pseudomonadota</taxon>
        <taxon>Betaproteobacteria</taxon>
        <taxon>Nitrosomonadales</taxon>
        <taxon>Methylophilaceae</taxon>
        <taxon>Candidatus Methylopumilus</taxon>
    </lineage>
</organism>
<evidence type="ECO:0000256" key="4">
    <source>
        <dbReference type="ARBA" id="ARBA00023136"/>
    </source>
</evidence>
<gene>
    <name evidence="6" type="ORF">BN1208_0558</name>
</gene>
<dbReference type="OrthoDB" id="9152821at2"/>
<feature type="transmembrane region" description="Helical" evidence="5">
    <location>
        <begin position="93"/>
        <end position="113"/>
    </location>
</feature>
<dbReference type="HOGENOM" id="CLU_1702194_0_0_4"/>
<dbReference type="InterPro" id="IPR032808">
    <property type="entry name" value="DoxX"/>
</dbReference>
<evidence type="ECO:0000256" key="1">
    <source>
        <dbReference type="ARBA" id="ARBA00004141"/>
    </source>
</evidence>
<proteinExistence type="predicted"/>
<dbReference type="KEGG" id="mbat:BN1208_0558"/>
<evidence type="ECO:0000256" key="3">
    <source>
        <dbReference type="ARBA" id="ARBA00022989"/>
    </source>
</evidence>
<keyword evidence="3 5" id="KW-1133">Transmembrane helix</keyword>
<feature type="transmembrane region" description="Helical" evidence="5">
    <location>
        <begin position="52"/>
        <end position="72"/>
    </location>
</feature>
<name>A0A0D6EVC5_9PROT</name>
<keyword evidence="7" id="KW-1185">Reference proteome</keyword>
<dbReference type="GO" id="GO:0016020">
    <property type="term" value="C:membrane"/>
    <property type="evidence" value="ECO:0007669"/>
    <property type="project" value="UniProtKB-SubCell"/>
</dbReference>
<keyword evidence="2 5" id="KW-0812">Transmembrane</keyword>
<protein>
    <submittedName>
        <fullName evidence="6">DoxX</fullName>
    </submittedName>
</protein>